<keyword evidence="5" id="KW-0662">Pyridine nucleotide biosynthesis</keyword>
<keyword evidence="9" id="KW-0411">Iron-sulfur</keyword>
<keyword evidence="4" id="KW-0004">4Fe-4S</keyword>
<reference evidence="10" key="1">
    <citation type="submission" date="2013-10" db="EMBL/GenBank/DDBJ databases">
        <title>Antibiotic resistance diversity of beta-lactamase producers in the General Hospital Vienna.</title>
        <authorList>
            <person name="Barisic I."/>
            <person name="Mitteregger D."/>
            <person name="Hirschl A.M."/>
            <person name="Noehammer C."/>
            <person name="Wiesinger-Mayr H."/>
        </authorList>
    </citation>
    <scope>NUCLEOTIDE SEQUENCE [LARGE SCALE GENOMIC DNA]</scope>
    <source>
        <strain evidence="10">IS43</strain>
    </source>
</reference>
<evidence type="ECO:0000256" key="1">
    <source>
        <dbReference type="ARBA" id="ARBA00001966"/>
    </source>
</evidence>
<evidence type="ECO:0000256" key="8">
    <source>
        <dbReference type="ARBA" id="ARBA00023004"/>
    </source>
</evidence>
<dbReference type="GO" id="GO:0034628">
    <property type="term" value="P:'de novo' NAD+ biosynthetic process from L-aspartate"/>
    <property type="evidence" value="ECO:0007669"/>
    <property type="project" value="TreeGrafter"/>
</dbReference>
<evidence type="ECO:0000256" key="2">
    <source>
        <dbReference type="ARBA" id="ARBA00005065"/>
    </source>
</evidence>
<dbReference type="Gene3D" id="3.40.50.10800">
    <property type="entry name" value="NadA-like"/>
    <property type="match status" value="1"/>
</dbReference>
<dbReference type="AlphaFoldDB" id="W1DII7"/>
<dbReference type="GO" id="GO:0005829">
    <property type="term" value="C:cytosol"/>
    <property type="evidence" value="ECO:0007669"/>
    <property type="project" value="TreeGrafter"/>
</dbReference>
<dbReference type="Pfam" id="PF02445">
    <property type="entry name" value="NadA"/>
    <property type="match status" value="1"/>
</dbReference>
<keyword evidence="7" id="KW-0479">Metal-binding</keyword>
<evidence type="ECO:0000256" key="4">
    <source>
        <dbReference type="ARBA" id="ARBA00022485"/>
    </source>
</evidence>
<protein>
    <recommendedName>
        <fullName evidence="3">quinolinate synthase</fullName>
        <ecNumber evidence="3">2.5.1.72</ecNumber>
    </recommendedName>
</protein>
<dbReference type="GO" id="GO:0008987">
    <property type="term" value="F:quinolinate synthetase A activity"/>
    <property type="evidence" value="ECO:0007669"/>
    <property type="project" value="InterPro"/>
</dbReference>
<dbReference type="PANTHER" id="PTHR30573:SF0">
    <property type="entry name" value="QUINOLINATE SYNTHASE, CHLOROPLASTIC"/>
    <property type="match status" value="1"/>
</dbReference>
<evidence type="ECO:0000313" key="11">
    <source>
        <dbReference type="Proteomes" id="UP000019183"/>
    </source>
</evidence>
<evidence type="ECO:0000256" key="6">
    <source>
        <dbReference type="ARBA" id="ARBA00022679"/>
    </source>
</evidence>
<keyword evidence="11" id="KW-1185">Reference proteome</keyword>
<dbReference type="InterPro" id="IPR036094">
    <property type="entry name" value="NadA_sf"/>
</dbReference>
<name>W1DII7_KLEPN</name>
<evidence type="ECO:0000256" key="3">
    <source>
        <dbReference type="ARBA" id="ARBA00012669"/>
    </source>
</evidence>
<dbReference type="UniPathway" id="UPA00253">
    <property type="reaction ID" value="UER00327"/>
</dbReference>
<evidence type="ECO:0000256" key="7">
    <source>
        <dbReference type="ARBA" id="ARBA00022723"/>
    </source>
</evidence>
<evidence type="ECO:0000256" key="9">
    <source>
        <dbReference type="ARBA" id="ARBA00023014"/>
    </source>
</evidence>
<dbReference type="GO" id="GO:0046872">
    <property type="term" value="F:metal ion binding"/>
    <property type="evidence" value="ECO:0007669"/>
    <property type="project" value="UniProtKB-KW"/>
</dbReference>
<dbReference type="Proteomes" id="UP000019183">
    <property type="component" value="Unassembled WGS sequence"/>
</dbReference>
<keyword evidence="6 10" id="KW-0808">Transferase</keyword>
<keyword evidence="8" id="KW-0408">Iron</keyword>
<accession>W1DII7</accession>
<organism evidence="10 11">
    <name type="scientific">Klebsiella pneumoniae IS43</name>
    <dbReference type="NCBI Taxonomy" id="1432552"/>
    <lineage>
        <taxon>Bacteria</taxon>
        <taxon>Pseudomonadati</taxon>
        <taxon>Pseudomonadota</taxon>
        <taxon>Gammaproteobacteria</taxon>
        <taxon>Enterobacterales</taxon>
        <taxon>Enterobacteriaceae</taxon>
        <taxon>Klebsiella/Raoultella group</taxon>
        <taxon>Klebsiella</taxon>
        <taxon>Klebsiella pneumoniae complex</taxon>
    </lineage>
</organism>
<dbReference type="EMBL" id="CBWK010000330">
    <property type="protein sequence ID" value="CDL09223.1"/>
    <property type="molecule type" value="Genomic_DNA"/>
</dbReference>
<dbReference type="InterPro" id="IPR003473">
    <property type="entry name" value="NadA"/>
</dbReference>
<dbReference type="EC" id="2.5.1.72" evidence="3"/>
<comment type="cofactor">
    <cofactor evidence="1">
        <name>[4Fe-4S] cluster</name>
        <dbReference type="ChEBI" id="CHEBI:49883"/>
    </cofactor>
</comment>
<evidence type="ECO:0000313" key="10">
    <source>
        <dbReference type="EMBL" id="CDL09223.1"/>
    </source>
</evidence>
<dbReference type="GO" id="GO:0051539">
    <property type="term" value="F:4 iron, 4 sulfur cluster binding"/>
    <property type="evidence" value="ECO:0007669"/>
    <property type="project" value="UniProtKB-KW"/>
</dbReference>
<proteinExistence type="predicted"/>
<dbReference type="SUPFAM" id="SSF142754">
    <property type="entry name" value="NadA-like"/>
    <property type="match status" value="1"/>
</dbReference>
<comment type="pathway">
    <text evidence="2">Cofactor biosynthesis; NAD(+) biosynthesis; quinolinate from iminoaspartate: step 1/1.</text>
</comment>
<dbReference type="PANTHER" id="PTHR30573">
    <property type="entry name" value="QUINOLINATE SYNTHETASE A"/>
    <property type="match status" value="1"/>
</dbReference>
<comment type="caution">
    <text evidence="10">The sequence shown here is derived from an EMBL/GenBank/DDBJ whole genome shotgun (WGS) entry which is preliminary data.</text>
</comment>
<sequence length="105" mass="12190">MMSVMFDPETAIYPFPAKPQPLTVDEKQFYREKIKRLLRERDAVMVAHYYTDPEIQQLAEETGGCIADSLEMARFAPAIRPPRCWSPECVLWGKQPKSSARKRPF</sequence>
<evidence type="ECO:0000256" key="5">
    <source>
        <dbReference type="ARBA" id="ARBA00022642"/>
    </source>
</evidence>